<name>A0A8S0S709_OLEEU</name>
<keyword evidence="10" id="KW-1185">Reference proteome</keyword>
<dbReference type="InterPro" id="IPR044806">
    <property type="entry name" value="WVD2/WDL1-4"/>
</dbReference>
<evidence type="ECO:0000256" key="7">
    <source>
        <dbReference type="SAM" id="MobiDB-lite"/>
    </source>
</evidence>
<comment type="similarity">
    <text evidence="2">Belongs to the TPX2 family.</text>
</comment>
<keyword evidence="5" id="KW-0206">Cytoskeleton</keyword>
<evidence type="ECO:0000313" key="10">
    <source>
        <dbReference type="Proteomes" id="UP000594638"/>
    </source>
</evidence>
<sequence>MSPSHPTHQYKPSAIEDKSHTVDETSRLSGKHNSQKLNKEEIIRISIYFPIRLEVTDIHMDKKLDAVIIVSSNVSHGPNYEIASPQDEAQPKKYINLDPELDILRQKAVVKEHETNECDTERPVETTKLCEADKCEKQDVPSSNEIDMEKEGAKSKGQKVTDDHKQSRPSGKPAMNCAAGNCKIRCTVPQPFALATEKRALCGTRPHETEDDYVAAANKPPHVNGLPHSSTAKKNVVQPVSLMVSRKPLQPANKKRPDEDNCSVASSTVASGRKVKTIVAAVPVFRCSARAERRKEFYSKLEEKHQALEAEKTQCDARTKEEIQAAVKQLRKGLSFKASPMPSFYHEGPPPKVELKKPPPTRARSPKLGRRKSCGDAGDFEKCIGAYGRGPRQSITIYRNSLPTTNRKLGINVQNGTAS</sequence>
<feature type="coiled-coil region" evidence="6">
    <location>
        <begin position="291"/>
        <end position="318"/>
    </location>
</feature>
<dbReference type="Pfam" id="PF06886">
    <property type="entry name" value="TPX2"/>
    <property type="match status" value="1"/>
</dbReference>
<keyword evidence="4" id="KW-0493">Microtubule</keyword>
<protein>
    <recommendedName>
        <fullName evidence="8">TPX2 C-terminal domain-containing protein</fullName>
    </recommendedName>
</protein>
<dbReference type="PANTHER" id="PTHR46372:SF2">
    <property type="entry name" value="PROTEIN WVD2-LIKE 3"/>
    <property type="match status" value="1"/>
</dbReference>
<dbReference type="PANTHER" id="PTHR46372">
    <property type="entry name" value="PROTEIN WVD2-LIKE 3"/>
    <property type="match status" value="1"/>
</dbReference>
<feature type="compositionally biased region" description="Basic and acidic residues" evidence="7">
    <location>
        <begin position="14"/>
        <end position="26"/>
    </location>
</feature>
<evidence type="ECO:0000256" key="4">
    <source>
        <dbReference type="ARBA" id="ARBA00022701"/>
    </source>
</evidence>
<organism evidence="9 10">
    <name type="scientific">Olea europaea subsp. europaea</name>
    <dbReference type="NCBI Taxonomy" id="158383"/>
    <lineage>
        <taxon>Eukaryota</taxon>
        <taxon>Viridiplantae</taxon>
        <taxon>Streptophyta</taxon>
        <taxon>Embryophyta</taxon>
        <taxon>Tracheophyta</taxon>
        <taxon>Spermatophyta</taxon>
        <taxon>Magnoliopsida</taxon>
        <taxon>eudicotyledons</taxon>
        <taxon>Gunneridae</taxon>
        <taxon>Pentapetalae</taxon>
        <taxon>asterids</taxon>
        <taxon>lamiids</taxon>
        <taxon>Lamiales</taxon>
        <taxon>Oleaceae</taxon>
        <taxon>Oleeae</taxon>
        <taxon>Olea</taxon>
    </lineage>
</organism>
<dbReference type="GO" id="GO:0008017">
    <property type="term" value="F:microtubule binding"/>
    <property type="evidence" value="ECO:0007669"/>
    <property type="project" value="InterPro"/>
</dbReference>
<evidence type="ECO:0000259" key="8">
    <source>
        <dbReference type="Pfam" id="PF06886"/>
    </source>
</evidence>
<dbReference type="EMBL" id="CACTIH010003949">
    <property type="protein sequence ID" value="CAA2987811.1"/>
    <property type="molecule type" value="Genomic_DNA"/>
</dbReference>
<evidence type="ECO:0000256" key="5">
    <source>
        <dbReference type="ARBA" id="ARBA00023212"/>
    </source>
</evidence>
<dbReference type="InterPro" id="IPR027329">
    <property type="entry name" value="TPX2_C"/>
</dbReference>
<feature type="compositionally biased region" description="Basic and acidic residues" evidence="7">
    <location>
        <begin position="147"/>
        <end position="166"/>
    </location>
</feature>
<comment type="subcellular location">
    <subcellularLocation>
        <location evidence="1">Cytoplasm</location>
        <location evidence="1">Cytoskeleton</location>
    </subcellularLocation>
</comment>
<dbReference type="AlphaFoldDB" id="A0A8S0S709"/>
<comment type="caution">
    <text evidence="9">The sequence shown here is derived from an EMBL/GenBank/DDBJ whole genome shotgun (WGS) entry which is preliminary data.</text>
</comment>
<feature type="region of interest" description="Disordered" evidence="7">
    <location>
        <begin position="1"/>
        <end position="35"/>
    </location>
</feature>
<dbReference type="GO" id="GO:0005874">
    <property type="term" value="C:microtubule"/>
    <property type="evidence" value="ECO:0007669"/>
    <property type="project" value="UniProtKB-KW"/>
</dbReference>
<dbReference type="Proteomes" id="UP000594638">
    <property type="component" value="Unassembled WGS sequence"/>
</dbReference>
<feature type="region of interest" description="Disordered" evidence="7">
    <location>
        <begin position="136"/>
        <end position="174"/>
    </location>
</feature>
<evidence type="ECO:0000256" key="1">
    <source>
        <dbReference type="ARBA" id="ARBA00004245"/>
    </source>
</evidence>
<feature type="region of interest" description="Disordered" evidence="7">
    <location>
        <begin position="341"/>
        <end position="376"/>
    </location>
</feature>
<evidence type="ECO:0000256" key="2">
    <source>
        <dbReference type="ARBA" id="ARBA00005885"/>
    </source>
</evidence>
<reference evidence="9 10" key="1">
    <citation type="submission" date="2019-12" db="EMBL/GenBank/DDBJ databases">
        <authorList>
            <person name="Alioto T."/>
            <person name="Alioto T."/>
            <person name="Gomez Garrido J."/>
        </authorList>
    </citation>
    <scope>NUCLEOTIDE SEQUENCE [LARGE SCALE GENOMIC DNA]</scope>
</reference>
<dbReference type="GO" id="GO:0000226">
    <property type="term" value="P:microtubule cytoskeleton organization"/>
    <property type="evidence" value="ECO:0007669"/>
    <property type="project" value="InterPro"/>
</dbReference>
<feature type="domain" description="TPX2 C-terminal" evidence="8">
    <location>
        <begin position="284"/>
        <end position="360"/>
    </location>
</feature>
<proteinExistence type="inferred from homology"/>
<gene>
    <name evidence="9" type="ORF">OLEA9_A094433</name>
</gene>
<evidence type="ECO:0000256" key="6">
    <source>
        <dbReference type="SAM" id="Coils"/>
    </source>
</evidence>
<accession>A0A8S0S709</accession>
<keyword evidence="3" id="KW-0963">Cytoplasm</keyword>
<evidence type="ECO:0000256" key="3">
    <source>
        <dbReference type="ARBA" id="ARBA00022490"/>
    </source>
</evidence>
<dbReference type="Gramene" id="OE9A094433T2">
    <property type="protein sequence ID" value="OE9A094433C2"/>
    <property type="gene ID" value="OE9A094433"/>
</dbReference>
<keyword evidence="6" id="KW-0175">Coiled coil</keyword>
<dbReference type="OrthoDB" id="1925970at2759"/>
<evidence type="ECO:0000313" key="9">
    <source>
        <dbReference type="EMBL" id="CAA2987811.1"/>
    </source>
</evidence>